<proteinExistence type="predicted"/>
<evidence type="ECO:0000256" key="6">
    <source>
        <dbReference type="PROSITE-ProRule" id="PRU00723"/>
    </source>
</evidence>
<dbReference type="OMA" id="CPLRVQW"/>
<feature type="compositionally biased region" description="Low complexity" evidence="7">
    <location>
        <begin position="303"/>
        <end position="320"/>
    </location>
</feature>
<evidence type="ECO:0000313" key="11">
    <source>
        <dbReference type="Proteomes" id="UP000076078"/>
    </source>
</evidence>
<keyword evidence="3 6" id="KW-0862">Zinc</keyword>
<evidence type="ECO:0000259" key="8">
    <source>
        <dbReference type="PROSITE" id="PS50102"/>
    </source>
</evidence>
<dbReference type="GO" id="GO:0017070">
    <property type="term" value="F:U6 snRNA binding"/>
    <property type="evidence" value="ECO:0007669"/>
    <property type="project" value="TreeGrafter"/>
</dbReference>
<organism evidence="10 11">
    <name type="scientific">Tieghemostelium lacteum</name>
    <name type="common">Slime mold</name>
    <name type="synonym">Dictyostelium lacteum</name>
    <dbReference type="NCBI Taxonomy" id="361077"/>
    <lineage>
        <taxon>Eukaryota</taxon>
        <taxon>Amoebozoa</taxon>
        <taxon>Evosea</taxon>
        <taxon>Eumycetozoa</taxon>
        <taxon>Dictyostelia</taxon>
        <taxon>Dictyosteliales</taxon>
        <taxon>Raperosteliaceae</taxon>
        <taxon>Tieghemostelium</taxon>
    </lineage>
</organism>
<name>A0A152A9V3_TIELA</name>
<dbReference type="OrthoDB" id="10259600at2759"/>
<keyword evidence="2 6" id="KW-0863">Zinc-finger</keyword>
<dbReference type="Gene3D" id="3.30.70.330">
    <property type="match status" value="1"/>
</dbReference>
<dbReference type="GO" id="GO:0008270">
    <property type="term" value="F:zinc ion binding"/>
    <property type="evidence" value="ECO:0007669"/>
    <property type="project" value="UniProtKB-KW"/>
</dbReference>
<accession>A0A152A9V3</accession>
<dbReference type="GO" id="GO:0036002">
    <property type="term" value="F:pre-mRNA binding"/>
    <property type="evidence" value="ECO:0007669"/>
    <property type="project" value="TreeGrafter"/>
</dbReference>
<dbReference type="InParanoid" id="A0A152A9V3"/>
<dbReference type="InterPro" id="IPR048995">
    <property type="entry name" value="STL11/RBM22-like_N"/>
</dbReference>
<dbReference type="InterPro" id="IPR000571">
    <property type="entry name" value="Znf_CCCH"/>
</dbReference>
<dbReference type="PANTHER" id="PTHR14089">
    <property type="entry name" value="PRE-MRNA-SPLICING FACTOR RBM22"/>
    <property type="match status" value="1"/>
</dbReference>
<keyword evidence="1 6" id="KW-0479">Metal-binding</keyword>
<evidence type="ECO:0000256" key="7">
    <source>
        <dbReference type="SAM" id="MobiDB-lite"/>
    </source>
</evidence>
<feature type="domain" description="RRM" evidence="8">
    <location>
        <begin position="221"/>
        <end position="295"/>
    </location>
</feature>
<dbReference type="GO" id="GO:0000974">
    <property type="term" value="C:Prp19 complex"/>
    <property type="evidence" value="ECO:0007669"/>
    <property type="project" value="TreeGrafter"/>
</dbReference>
<dbReference type="EMBL" id="LODT01000001">
    <property type="protein sequence ID" value="KYR03003.1"/>
    <property type="molecule type" value="Genomic_DNA"/>
</dbReference>
<evidence type="ECO:0000256" key="5">
    <source>
        <dbReference type="PROSITE-ProRule" id="PRU00176"/>
    </source>
</evidence>
<dbReference type="Proteomes" id="UP000076078">
    <property type="component" value="Unassembled WGS sequence"/>
</dbReference>
<dbReference type="GO" id="GO:0071006">
    <property type="term" value="C:U2-type catalytic step 1 spliceosome"/>
    <property type="evidence" value="ECO:0007669"/>
    <property type="project" value="TreeGrafter"/>
</dbReference>
<evidence type="ECO:0000256" key="1">
    <source>
        <dbReference type="ARBA" id="ARBA00022723"/>
    </source>
</evidence>
<dbReference type="GO" id="GO:0071007">
    <property type="term" value="C:U2-type catalytic step 2 spliceosome"/>
    <property type="evidence" value="ECO:0007669"/>
    <property type="project" value="TreeGrafter"/>
</dbReference>
<feature type="region of interest" description="Disordered" evidence="7">
    <location>
        <begin position="293"/>
        <end position="416"/>
    </location>
</feature>
<dbReference type="Pfam" id="PF00076">
    <property type="entry name" value="RRM_1"/>
    <property type="match status" value="1"/>
</dbReference>
<dbReference type="InterPro" id="IPR035979">
    <property type="entry name" value="RBD_domain_sf"/>
</dbReference>
<comment type="caution">
    <text evidence="10">The sequence shown here is derived from an EMBL/GenBank/DDBJ whole genome shotgun (WGS) entry which is preliminary data.</text>
</comment>
<evidence type="ECO:0000256" key="4">
    <source>
        <dbReference type="ARBA" id="ARBA00022884"/>
    </source>
</evidence>
<feature type="domain" description="C3H1-type" evidence="9">
    <location>
        <begin position="157"/>
        <end position="179"/>
    </location>
</feature>
<dbReference type="AlphaFoldDB" id="A0A152A9V3"/>
<evidence type="ECO:0000259" key="9">
    <source>
        <dbReference type="PROSITE" id="PS50103"/>
    </source>
</evidence>
<dbReference type="PROSITE" id="PS50103">
    <property type="entry name" value="ZF_C3H1"/>
    <property type="match status" value="1"/>
</dbReference>
<evidence type="ECO:0000313" key="10">
    <source>
        <dbReference type="EMBL" id="KYR03003.1"/>
    </source>
</evidence>
<dbReference type="InterPro" id="IPR039171">
    <property type="entry name" value="Cwc2/Slt11"/>
</dbReference>
<evidence type="ECO:0000256" key="2">
    <source>
        <dbReference type="ARBA" id="ARBA00022771"/>
    </source>
</evidence>
<feature type="compositionally biased region" description="Basic and acidic residues" evidence="7">
    <location>
        <begin position="357"/>
        <end position="372"/>
    </location>
</feature>
<protein>
    <submittedName>
        <fullName evidence="10">CCCH-type zinc finger-containing protein</fullName>
    </submittedName>
</protein>
<sequence>MYKSRQKQDEGTQHQQEFPIVCPTCLGDNPYMTMTKIENNRKCKICSVPYTEFKWKPGTNARFKKTEICKTCATVKNVCQVCIHDLQFGLPVQLRDAALQGQYESTPTSDINIRYQSTLNQKAIENGEINYDDFQPTEMLKQLARTQPYHKRNEAHVCSFYLKGTCNRGDACPYKHTTEKHDPNLANQNIKDRYYGNNDPVALKMMQSYKNQHPPKDKSITTLYLTNVDTEHITEQELRNNFFTFGPVESIKILPLQKSAFVKLGTREAAESAFQTLHSNLIINEIPINIQWAKPPKNKDNKNNNNKQYNNSKQPQQKNQTETISKLFSSYADDESDEPEKQQDSNNNNDNSSNNNNEDKNNSKTEEKEESVKPNPIKIKSFSTLKLSANPTVSNPQEQLKPYYASMDPNNYGGKY</sequence>
<dbReference type="SMART" id="SM00356">
    <property type="entry name" value="ZnF_C3H1"/>
    <property type="match status" value="1"/>
</dbReference>
<dbReference type="InterPro" id="IPR000504">
    <property type="entry name" value="RRM_dom"/>
</dbReference>
<dbReference type="Gene3D" id="2.30.30.1190">
    <property type="match status" value="1"/>
</dbReference>
<dbReference type="Pfam" id="PF21369">
    <property type="entry name" value="STL11_N"/>
    <property type="match status" value="1"/>
</dbReference>
<dbReference type="Pfam" id="PF00642">
    <property type="entry name" value="zf-CCCH"/>
    <property type="match status" value="1"/>
</dbReference>
<dbReference type="STRING" id="361077.A0A152A9V3"/>
<evidence type="ECO:0000256" key="3">
    <source>
        <dbReference type="ARBA" id="ARBA00022833"/>
    </source>
</evidence>
<feature type="compositionally biased region" description="Low complexity" evidence="7">
    <location>
        <begin position="344"/>
        <end position="356"/>
    </location>
</feature>
<dbReference type="PROSITE" id="PS50102">
    <property type="entry name" value="RRM"/>
    <property type="match status" value="1"/>
</dbReference>
<dbReference type="PANTHER" id="PTHR14089:SF6">
    <property type="entry name" value="PRE-MRNA-SPLICING FACTOR RBM22"/>
    <property type="match status" value="1"/>
</dbReference>
<dbReference type="FunCoup" id="A0A152A9V3">
    <property type="interactions" value="532"/>
</dbReference>
<feature type="compositionally biased region" description="Polar residues" evidence="7">
    <location>
        <begin position="381"/>
        <end position="398"/>
    </location>
</feature>
<dbReference type="InterPro" id="IPR012677">
    <property type="entry name" value="Nucleotide-bd_a/b_plait_sf"/>
</dbReference>
<dbReference type="SMART" id="SM00360">
    <property type="entry name" value="RRM"/>
    <property type="match status" value="1"/>
</dbReference>
<reference evidence="10 11" key="1">
    <citation type="submission" date="2015-12" db="EMBL/GenBank/DDBJ databases">
        <title>Dictyostelia acquired genes for synthesis and detection of signals that induce cell-type specialization by lateral gene transfer from prokaryotes.</title>
        <authorList>
            <person name="Gloeckner G."/>
            <person name="Schaap P."/>
        </authorList>
    </citation>
    <scope>NUCLEOTIDE SEQUENCE [LARGE SCALE GENOMIC DNA]</scope>
    <source>
        <strain evidence="10 11">TK</strain>
    </source>
</reference>
<feature type="zinc finger region" description="C3H1-type" evidence="6">
    <location>
        <begin position="157"/>
        <end position="179"/>
    </location>
</feature>
<dbReference type="InterPro" id="IPR036855">
    <property type="entry name" value="Znf_CCCH_sf"/>
</dbReference>
<dbReference type="SUPFAM" id="SSF90229">
    <property type="entry name" value="CCCH zinc finger"/>
    <property type="match status" value="1"/>
</dbReference>
<dbReference type="SUPFAM" id="SSF54928">
    <property type="entry name" value="RNA-binding domain, RBD"/>
    <property type="match status" value="1"/>
</dbReference>
<keyword evidence="11" id="KW-1185">Reference proteome</keyword>
<gene>
    <name evidence="10" type="ORF">DLAC_00490</name>
</gene>
<keyword evidence="4 5" id="KW-0694">RNA-binding</keyword>